<dbReference type="InterPro" id="IPR029039">
    <property type="entry name" value="Flavoprotein-like_sf"/>
</dbReference>
<dbReference type="Pfam" id="PF03358">
    <property type="entry name" value="FMN_red"/>
    <property type="match status" value="1"/>
</dbReference>
<evidence type="ECO:0000256" key="1">
    <source>
        <dbReference type="ARBA" id="ARBA00022630"/>
    </source>
</evidence>
<evidence type="ECO:0000313" key="4">
    <source>
        <dbReference type="EMBL" id="KAA9327368.1"/>
    </source>
</evidence>
<evidence type="ECO:0000256" key="2">
    <source>
        <dbReference type="ARBA" id="ARBA00022643"/>
    </source>
</evidence>
<dbReference type="InterPro" id="IPR005025">
    <property type="entry name" value="FMN_Rdtase-like_dom"/>
</dbReference>
<dbReference type="PANTHER" id="PTHR43278:SF4">
    <property type="entry name" value="NAD(P)H-DEPENDENT FMN-CONTAINING OXIDOREDUCTASE YWQN-RELATED"/>
    <property type="match status" value="1"/>
</dbReference>
<dbReference type="Proteomes" id="UP000326570">
    <property type="component" value="Unassembled WGS sequence"/>
</dbReference>
<dbReference type="Gene3D" id="3.40.50.360">
    <property type="match status" value="1"/>
</dbReference>
<keyword evidence="1" id="KW-0285">Flavoprotein</keyword>
<dbReference type="AlphaFoldDB" id="A0A5N1ILY1"/>
<dbReference type="GO" id="GO:0016491">
    <property type="term" value="F:oxidoreductase activity"/>
    <property type="evidence" value="ECO:0007669"/>
    <property type="project" value="InterPro"/>
</dbReference>
<protein>
    <submittedName>
        <fullName evidence="4">Flavodoxin family protein</fullName>
    </submittedName>
</protein>
<dbReference type="PANTHER" id="PTHR43278">
    <property type="entry name" value="NAD(P)H-DEPENDENT FMN-CONTAINING OXIDOREDUCTASE YWQN-RELATED"/>
    <property type="match status" value="1"/>
</dbReference>
<keyword evidence="2" id="KW-0288">FMN</keyword>
<dbReference type="InterPro" id="IPR051796">
    <property type="entry name" value="ISF_SsuE-like"/>
</dbReference>
<evidence type="ECO:0000313" key="5">
    <source>
        <dbReference type="Proteomes" id="UP000326570"/>
    </source>
</evidence>
<dbReference type="EMBL" id="VTWT01000009">
    <property type="protein sequence ID" value="KAA9327368.1"/>
    <property type="molecule type" value="Genomic_DNA"/>
</dbReference>
<feature type="domain" description="NADPH-dependent FMN reductase-like" evidence="3">
    <location>
        <begin position="1"/>
        <end position="141"/>
    </location>
</feature>
<gene>
    <name evidence="4" type="ORF">F0P94_15750</name>
</gene>
<proteinExistence type="predicted"/>
<evidence type="ECO:0000259" key="3">
    <source>
        <dbReference type="Pfam" id="PF03358"/>
    </source>
</evidence>
<sequence>MKALILLGTLKKTGLSNTETLSEFFAEHLKKQNIACKIIKLVAYNILPGTYSDMGKDDDWPKILEQILAADILIFATPIWWNNQSSEIQRVIERLDELHDEILAGKKSKLEGKAGGIIITGDSDGAQHIIANISNFYNAIGINFPAYATLSVLWEKQAKGVKTSREELMEKYRKDYEKTAETMVKQLMQFAGLPKPE</sequence>
<accession>A0A5N1ILY1</accession>
<reference evidence="4 5" key="1">
    <citation type="submission" date="2019-09" db="EMBL/GenBank/DDBJ databases">
        <title>Genome sequence of Adhaeribacter sp. M2.</title>
        <authorList>
            <person name="Srinivasan S."/>
        </authorList>
    </citation>
    <scope>NUCLEOTIDE SEQUENCE [LARGE SCALE GENOMIC DNA]</scope>
    <source>
        <strain evidence="4 5">M2</strain>
    </source>
</reference>
<keyword evidence="5" id="KW-1185">Reference proteome</keyword>
<dbReference type="RefSeq" id="WP_150904872.1">
    <property type="nucleotide sequence ID" value="NZ_VTWT01000009.1"/>
</dbReference>
<organism evidence="4 5">
    <name type="scientific">Adhaeribacter soli</name>
    <dbReference type="NCBI Taxonomy" id="2607655"/>
    <lineage>
        <taxon>Bacteria</taxon>
        <taxon>Pseudomonadati</taxon>
        <taxon>Bacteroidota</taxon>
        <taxon>Cytophagia</taxon>
        <taxon>Cytophagales</taxon>
        <taxon>Hymenobacteraceae</taxon>
        <taxon>Adhaeribacter</taxon>
    </lineage>
</organism>
<name>A0A5N1ILY1_9BACT</name>
<comment type="caution">
    <text evidence="4">The sequence shown here is derived from an EMBL/GenBank/DDBJ whole genome shotgun (WGS) entry which is preliminary data.</text>
</comment>
<dbReference type="SUPFAM" id="SSF52218">
    <property type="entry name" value="Flavoproteins"/>
    <property type="match status" value="1"/>
</dbReference>